<accession>A0ABW3YDF8</accession>
<dbReference type="Pfam" id="PF00271">
    <property type="entry name" value="Helicase_C"/>
    <property type="match status" value="1"/>
</dbReference>
<evidence type="ECO:0000256" key="1">
    <source>
        <dbReference type="ARBA" id="ARBA00022741"/>
    </source>
</evidence>
<dbReference type="Proteomes" id="UP001597260">
    <property type="component" value="Unassembled WGS sequence"/>
</dbReference>
<dbReference type="PROSITE" id="PS51194">
    <property type="entry name" value="HELICASE_CTER"/>
    <property type="match status" value="1"/>
</dbReference>
<dbReference type="Gene3D" id="1.10.3380.30">
    <property type="match status" value="1"/>
</dbReference>
<organism evidence="8 9">
    <name type="scientific">Micromonospora sonneratiae</name>
    <dbReference type="NCBI Taxonomy" id="1184706"/>
    <lineage>
        <taxon>Bacteria</taxon>
        <taxon>Bacillati</taxon>
        <taxon>Actinomycetota</taxon>
        <taxon>Actinomycetes</taxon>
        <taxon>Micromonosporales</taxon>
        <taxon>Micromonosporaceae</taxon>
        <taxon>Micromonospora</taxon>
    </lineage>
</organism>
<dbReference type="Pfam" id="PF00270">
    <property type="entry name" value="DEAD"/>
    <property type="match status" value="1"/>
</dbReference>
<evidence type="ECO:0000256" key="3">
    <source>
        <dbReference type="ARBA" id="ARBA00022806"/>
    </source>
</evidence>
<sequence>MSSPAERYAAARRRAAQASTFPALDEFALDLGFDLDDFQREACQALERGSGVLVCAPTGAGKTVVGEFAVHLALSPTPAAASAGTTTAIGVPAGSAGTAPIRKCFYTTPIKALSNQKYHDLVDRYGADRVGLLTGDNAINGDAPVVVMTTEVLRNMLYVGSATLEGLAYVVMDEVHYLADRFRGGVWEEVIIHLPPSVTLVSLSATVSNAEEFAEWLVTVRGETEVVVSEHRPVPLWQHMLVGRRMFDLFHDADAARKHDVHPELLRYTRETMRRLELGDAASGGAGPGWNRRGPRWRGPLRADVVERLDREGLLPAILFIFSRAGCAAAVQQCLAAGLRLTTPDERAEIRHVVESRITTIPGEDLSVLGYWEWLDGLERGLAAHHAGMLPAFKEVVEELFVRGLVKAVFATETLALGINMPARCVVLERLVKFNGEAHVDLTPGEYTQLTGRAGRRGIDVEGHAVVVWSPEVDPRHVAGLASTRTYPLRSSFRPSYNMAVNLVGSVGAEPARALLESSFAQFQADRSVVGLARQVQRNVETMEAYGVEAQCHHGDFDGYFALRVAIADRERALNRQGQAQRKADAIAALERLRIGDVIRVPSGRRAGLAVVLDPSGGGFGEPRPLVLTQDRWAGRVTPADFTTPAEVLARIRVPRHFNPRSPAARRDLAAAVTATGLDRHPRRRGGRSRTSAEDHQLTQLRTELRRHPCHSCPEREEHARWAERRRRLERDTDELRQRVAGRTGSLARTFDRICALLTARGYLSGEGEVTDAGRMLGRIWTEADLLVAECLRRGVWDGLSPAELAAAVSVIVYEARRDTDERASVPRGGVSEAVDTTLKLWAELESDEASRGLDVTREPDLGFVWPIYRWARGEALAKVLASGHDLDGEMPAGDFVRWARQVVDLLGQLADSGGASSDLRSTARAAMAAVNRGVLSYHAAS</sequence>
<evidence type="ECO:0000256" key="2">
    <source>
        <dbReference type="ARBA" id="ARBA00022801"/>
    </source>
</evidence>
<dbReference type="SMART" id="SM00487">
    <property type="entry name" value="DEXDc"/>
    <property type="match status" value="1"/>
</dbReference>
<dbReference type="Pfam" id="PF26090">
    <property type="entry name" value="SH3_HelY"/>
    <property type="match status" value="1"/>
</dbReference>
<dbReference type="CDD" id="cd18795">
    <property type="entry name" value="SF2_C_Ski2"/>
    <property type="match status" value="1"/>
</dbReference>
<keyword evidence="3 8" id="KW-0347">Helicase</keyword>
<dbReference type="RefSeq" id="WP_377570048.1">
    <property type="nucleotide sequence ID" value="NZ_JBHTMP010000014.1"/>
</dbReference>
<name>A0ABW3YDF8_9ACTN</name>
<proteinExistence type="predicted"/>
<dbReference type="EMBL" id="JBHTMP010000014">
    <property type="protein sequence ID" value="MFD1321778.1"/>
    <property type="molecule type" value="Genomic_DNA"/>
</dbReference>
<dbReference type="InterPro" id="IPR058621">
    <property type="entry name" value="SH3_HelY"/>
</dbReference>
<evidence type="ECO:0000256" key="4">
    <source>
        <dbReference type="ARBA" id="ARBA00022840"/>
    </source>
</evidence>
<evidence type="ECO:0000313" key="8">
    <source>
        <dbReference type="EMBL" id="MFD1321778.1"/>
    </source>
</evidence>
<keyword evidence="2" id="KW-0378">Hydrolase</keyword>
<dbReference type="SUPFAM" id="SSF52540">
    <property type="entry name" value="P-loop containing nucleoside triphosphate hydrolases"/>
    <property type="match status" value="1"/>
</dbReference>
<feature type="region of interest" description="Disordered" evidence="5">
    <location>
        <begin position="673"/>
        <end position="697"/>
    </location>
</feature>
<feature type="domain" description="Helicase ATP-binding" evidence="6">
    <location>
        <begin position="43"/>
        <end position="225"/>
    </location>
</feature>
<dbReference type="InterPro" id="IPR050699">
    <property type="entry name" value="RNA-DNA_Helicase"/>
</dbReference>
<dbReference type="InterPro" id="IPR001650">
    <property type="entry name" value="Helicase_C-like"/>
</dbReference>
<reference evidence="9" key="1">
    <citation type="journal article" date="2019" name="Int. J. Syst. Evol. Microbiol.">
        <title>The Global Catalogue of Microorganisms (GCM) 10K type strain sequencing project: providing services to taxonomists for standard genome sequencing and annotation.</title>
        <authorList>
            <consortium name="The Broad Institute Genomics Platform"/>
            <consortium name="The Broad Institute Genome Sequencing Center for Infectious Disease"/>
            <person name="Wu L."/>
            <person name="Ma J."/>
        </authorList>
    </citation>
    <scope>NUCLEOTIDE SEQUENCE [LARGE SCALE GENOMIC DNA]</scope>
    <source>
        <strain evidence="9">JCM 31037</strain>
    </source>
</reference>
<dbReference type="InterPro" id="IPR027417">
    <property type="entry name" value="P-loop_NTPase"/>
</dbReference>
<evidence type="ECO:0000256" key="5">
    <source>
        <dbReference type="SAM" id="MobiDB-lite"/>
    </source>
</evidence>
<gene>
    <name evidence="8" type="ORF">ACFQ4H_11825</name>
</gene>
<dbReference type="PANTHER" id="PTHR12131:SF1">
    <property type="entry name" value="ATP-DEPENDENT RNA HELICASE SUPV3L1, MITOCHONDRIAL-RELATED"/>
    <property type="match status" value="1"/>
</dbReference>
<keyword evidence="4" id="KW-0067">ATP-binding</keyword>
<dbReference type="GO" id="GO:0004386">
    <property type="term" value="F:helicase activity"/>
    <property type="evidence" value="ECO:0007669"/>
    <property type="project" value="UniProtKB-KW"/>
</dbReference>
<dbReference type="PANTHER" id="PTHR12131">
    <property type="entry name" value="ATP-DEPENDENT RNA AND DNA HELICASE"/>
    <property type="match status" value="1"/>
</dbReference>
<protein>
    <submittedName>
        <fullName evidence="8">DEAD/DEAH box helicase</fullName>
    </submittedName>
</protein>
<dbReference type="Gene3D" id="3.40.50.300">
    <property type="entry name" value="P-loop containing nucleotide triphosphate hydrolases"/>
    <property type="match status" value="2"/>
</dbReference>
<dbReference type="SMART" id="SM01142">
    <property type="entry name" value="DSHCT"/>
    <property type="match status" value="1"/>
</dbReference>
<evidence type="ECO:0000313" key="9">
    <source>
        <dbReference type="Proteomes" id="UP001597260"/>
    </source>
</evidence>
<dbReference type="SMART" id="SM00490">
    <property type="entry name" value="HELICc"/>
    <property type="match status" value="1"/>
</dbReference>
<dbReference type="InterPro" id="IPR011545">
    <property type="entry name" value="DEAD/DEAH_box_helicase_dom"/>
</dbReference>
<keyword evidence="9" id="KW-1185">Reference proteome</keyword>
<dbReference type="Pfam" id="PF08148">
    <property type="entry name" value="DSHCT"/>
    <property type="match status" value="1"/>
</dbReference>
<dbReference type="PROSITE" id="PS51192">
    <property type="entry name" value="HELICASE_ATP_BIND_1"/>
    <property type="match status" value="1"/>
</dbReference>
<comment type="caution">
    <text evidence="8">The sequence shown here is derived from an EMBL/GenBank/DDBJ whole genome shotgun (WGS) entry which is preliminary data.</text>
</comment>
<evidence type="ECO:0000259" key="6">
    <source>
        <dbReference type="PROSITE" id="PS51192"/>
    </source>
</evidence>
<dbReference type="InterPro" id="IPR014001">
    <property type="entry name" value="Helicase_ATP-bd"/>
</dbReference>
<dbReference type="InterPro" id="IPR012961">
    <property type="entry name" value="Ski2/MTR4_C"/>
</dbReference>
<keyword evidence="1" id="KW-0547">Nucleotide-binding</keyword>
<evidence type="ECO:0000259" key="7">
    <source>
        <dbReference type="PROSITE" id="PS51194"/>
    </source>
</evidence>
<feature type="domain" description="Helicase C-terminal" evidence="7">
    <location>
        <begin position="308"/>
        <end position="505"/>
    </location>
</feature>